<keyword evidence="1 9" id="KW-0813">Transport</keyword>
<comment type="similarity">
    <text evidence="9">Belongs to the KdpA family.</text>
</comment>
<evidence type="ECO:0000256" key="1">
    <source>
        <dbReference type="ARBA" id="ARBA00022448"/>
    </source>
</evidence>
<dbReference type="NCBIfam" id="TIGR00680">
    <property type="entry name" value="kdpA"/>
    <property type="match status" value="1"/>
</dbReference>
<evidence type="ECO:0000313" key="10">
    <source>
        <dbReference type="EMBL" id="PPK86046.1"/>
    </source>
</evidence>
<dbReference type="GO" id="GO:0005886">
    <property type="term" value="C:plasma membrane"/>
    <property type="evidence" value="ECO:0007669"/>
    <property type="project" value="UniProtKB-SubCell"/>
</dbReference>
<dbReference type="GO" id="GO:0008556">
    <property type="term" value="F:P-type potassium transmembrane transporter activity"/>
    <property type="evidence" value="ECO:0007669"/>
    <property type="project" value="InterPro"/>
</dbReference>
<proteinExistence type="inferred from homology"/>
<evidence type="ECO:0000256" key="9">
    <source>
        <dbReference type="HAMAP-Rule" id="MF_00275"/>
    </source>
</evidence>
<evidence type="ECO:0000256" key="4">
    <source>
        <dbReference type="ARBA" id="ARBA00022692"/>
    </source>
</evidence>
<feature type="transmembrane region" description="Helical" evidence="9">
    <location>
        <begin position="494"/>
        <end position="515"/>
    </location>
</feature>
<comment type="function">
    <text evidence="9">Part of the high-affinity ATP-driven potassium transport (or Kdp) system, which catalyzes the hydrolysis of ATP coupled with the electrogenic transport of potassium into the cytoplasm. This subunit binds the extracellular potassium ions and delivers the ions to the membrane domain of KdpB through an intramembrane tunnel.</text>
</comment>
<comment type="caution">
    <text evidence="10">The sequence shown here is derived from an EMBL/GenBank/DDBJ whole genome shotgun (WGS) entry which is preliminary data.</text>
</comment>
<keyword evidence="8 9" id="KW-0472">Membrane</keyword>
<evidence type="ECO:0000256" key="2">
    <source>
        <dbReference type="ARBA" id="ARBA00022475"/>
    </source>
</evidence>
<name>A0A2S6I4C7_9BACT</name>
<feature type="transmembrane region" description="Helical" evidence="9">
    <location>
        <begin position="374"/>
        <end position="398"/>
    </location>
</feature>
<dbReference type="HAMAP" id="MF_00275">
    <property type="entry name" value="KdpA"/>
    <property type="match status" value="1"/>
</dbReference>
<sequence length="564" mass="60205">MTTEILGVGFIILASALLAWPLGTYIAGVFRGDKQWLDFMAPLENGILRTAGLDGQRQMDWKQNLRALLGTNAVFFTLAILLLLLQGYHPFWNPNGFANWEPTLAFNTAVSFTTNTNLQHYSGETGASYLTQLMVFCWLQFVTAATGMAACALLFRGLANRESDKLGNFYSLMLRSATRILLPISIVLSLALTATGTITGFDGLTEVTTLEGGTQLVAGGPAAPMVAIKQLGTNGGGFFGPNSAHPFENPTYLSNILENVAILLVPMAMVFAFGSYLRRRRLGLLFFGVMTVLFVTFVSVSAYQETVGNPAMHQMGLATADPNLEGKEVRFGPAASSLWGVSTTSTSNGSVNSMHDSHTAVSGGVFLLDMFINAIYGGVGVGFINFFVFVVIAVFIAGQMIGRTPDFLGKKIEAREVKIAAIVAIFHPLLILAGTALTSYLQTRNPDIGWLNNPGFHGFSEMLYENTSAAANNGSGFEGLGDNTPLWNLLTGSIMLLARFVPIIGPLAIVGALAIKKPVPPTAGSLQPDSLAFGTVLLSVILIIAALAFFPVLALGPLAEYFTL</sequence>
<dbReference type="PANTHER" id="PTHR30607">
    <property type="entry name" value="POTASSIUM-TRANSPORTING ATPASE A CHAIN"/>
    <property type="match status" value="1"/>
</dbReference>
<dbReference type="EMBL" id="PTJC01000006">
    <property type="protein sequence ID" value="PPK86046.1"/>
    <property type="molecule type" value="Genomic_DNA"/>
</dbReference>
<evidence type="ECO:0000256" key="6">
    <source>
        <dbReference type="ARBA" id="ARBA00022989"/>
    </source>
</evidence>
<reference evidence="10 11" key="1">
    <citation type="submission" date="2018-02" db="EMBL/GenBank/DDBJ databases">
        <title>Genomic Encyclopedia of Archaeal and Bacterial Type Strains, Phase II (KMG-II): from individual species to whole genera.</title>
        <authorList>
            <person name="Goeker M."/>
        </authorList>
    </citation>
    <scope>NUCLEOTIDE SEQUENCE [LARGE SCALE GENOMIC DNA]</scope>
    <source>
        <strain evidence="10 11">DSM 29526</strain>
    </source>
</reference>
<evidence type="ECO:0000313" key="11">
    <source>
        <dbReference type="Proteomes" id="UP000237662"/>
    </source>
</evidence>
<keyword evidence="3 9" id="KW-0633">Potassium transport</keyword>
<keyword evidence="4 9" id="KW-0812">Transmembrane</keyword>
<keyword evidence="2 9" id="KW-1003">Cell membrane</keyword>
<dbReference type="GO" id="GO:0030955">
    <property type="term" value="F:potassium ion binding"/>
    <property type="evidence" value="ECO:0007669"/>
    <property type="project" value="UniProtKB-UniRule"/>
</dbReference>
<evidence type="ECO:0000256" key="7">
    <source>
        <dbReference type="ARBA" id="ARBA00023065"/>
    </source>
</evidence>
<evidence type="ECO:0000256" key="5">
    <source>
        <dbReference type="ARBA" id="ARBA00022958"/>
    </source>
</evidence>
<keyword evidence="7 9" id="KW-0406">Ion transport</keyword>
<feature type="transmembrane region" description="Helical" evidence="9">
    <location>
        <begin position="284"/>
        <end position="303"/>
    </location>
</feature>
<protein>
    <recommendedName>
        <fullName evidence="9">Potassium-transporting ATPase potassium-binding subunit</fullName>
    </recommendedName>
    <alternativeName>
        <fullName evidence="9">ATP phosphohydrolase [potassium-transporting] A chain</fullName>
    </alternativeName>
    <alternativeName>
        <fullName evidence="9">Potassium-binding and translocating subunit A</fullName>
    </alternativeName>
    <alternativeName>
        <fullName evidence="9">Potassium-translocating ATPase A chain</fullName>
    </alternativeName>
</protein>
<feature type="transmembrane region" description="Helical" evidence="9">
    <location>
        <begin position="419"/>
        <end position="441"/>
    </location>
</feature>
<dbReference type="OrthoDB" id="9763796at2"/>
<feature type="transmembrane region" description="Helical" evidence="9">
    <location>
        <begin position="67"/>
        <end position="88"/>
    </location>
</feature>
<dbReference type="PANTHER" id="PTHR30607:SF2">
    <property type="entry name" value="POTASSIUM-TRANSPORTING ATPASE POTASSIUM-BINDING SUBUNIT"/>
    <property type="match status" value="1"/>
</dbReference>
<feature type="transmembrane region" description="Helical" evidence="9">
    <location>
        <begin position="180"/>
        <end position="201"/>
    </location>
</feature>
<feature type="transmembrane region" description="Helical" evidence="9">
    <location>
        <begin position="138"/>
        <end position="159"/>
    </location>
</feature>
<dbReference type="AlphaFoldDB" id="A0A2S6I4C7"/>
<dbReference type="Pfam" id="PF03814">
    <property type="entry name" value="KdpA"/>
    <property type="match status" value="1"/>
</dbReference>
<evidence type="ECO:0000256" key="3">
    <source>
        <dbReference type="ARBA" id="ARBA00022538"/>
    </source>
</evidence>
<dbReference type="PIRSF" id="PIRSF001294">
    <property type="entry name" value="K_ATPaseA"/>
    <property type="match status" value="1"/>
</dbReference>
<dbReference type="InterPro" id="IPR004623">
    <property type="entry name" value="KdpA"/>
</dbReference>
<feature type="transmembrane region" description="Helical" evidence="9">
    <location>
        <begin position="536"/>
        <end position="559"/>
    </location>
</feature>
<keyword evidence="11" id="KW-1185">Reference proteome</keyword>
<gene>
    <name evidence="9" type="primary">kdpA</name>
    <name evidence="10" type="ORF">CLV84_2963</name>
</gene>
<dbReference type="RefSeq" id="WP_104420514.1">
    <property type="nucleotide sequence ID" value="NZ_PTJC01000006.1"/>
</dbReference>
<feature type="transmembrane region" description="Helical" evidence="9">
    <location>
        <begin position="256"/>
        <end position="277"/>
    </location>
</feature>
<keyword evidence="5 9" id="KW-0630">Potassium</keyword>
<dbReference type="Proteomes" id="UP000237662">
    <property type="component" value="Unassembled WGS sequence"/>
</dbReference>
<comment type="subcellular location">
    <subcellularLocation>
        <location evidence="9">Cell membrane</location>
        <topology evidence="9">Multi-pass membrane protein</topology>
    </subcellularLocation>
</comment>
<accession>A0A2S6I4C7</accession>
<keyword evidence="6 9" id="KW-1133">Transmembrane helix</keyword>
<evidence type="ECO:0000256" key="8">
    <source>
        <dbReference type="ARBA" id="ARBA00023136"/>
    </source>
</evidence>
<feature type="transmembrane region" description="Helical" evidence="9">
    <location>
        <begin position="6"/>
        <end position="30"/>
    </location>
</feature>
<comment type="subunit">
    <text evidence="9">The system is composed of three essential subunits: KdpA, KdpB and KdpC.</text>
</comment>
<organism evidence="10 11">
    <name type="scientific">Neolewinella xylanilytica</name>
    <dbReference type="NCBI Taxonomy" id="1514080"/>
    <lineage>
        <taxon>Bacteria</taxon>
        <taxon>Pseudomonadati</taxon>
        <taxon>Bacteroidota</taxon>
        <taxon>Saprospiria</taxon>
        <taxon>Saprospirales</taxon>
        <taxon>Lewinellaceae</taxon>
        <taxon>Neolewinella</taxon>
    </lineage>
</organism>